<name>A0A0M8JQR5_9CHLR</name>
<keyword evidence="1" id="KW-0472">Membrane</keyword>
<organism evidence="2">
    <name type="scientific">Levilinea saccharolytica</name>
    <dbReference type="NCBI Taxonomy" id="229921"/>
    <lineage>
        <taxon>Bacteria</taxon>
        <taxon>Bacillati</taxon>
        <taxon>Chloroflexota</taxon>
        <taxon>Anaerolineae</taxon>
        <taxon>Anaerolineales</taxon>
        <taxon>Anaerolineaceae</taxon>
        <taxon>Levilinea</taxon>
    </lineage>
</organism>
<feature type="transmembrane region" description="Helical" evidence="1">
    <location>
        <begin position="45"/>
        <end position="62"/>
    </location>
</feature>
<dbReference type="InterPro" id="IPR000462">
    <property type="entry name" value="CDP-OH_P_trans"/>
</dbReference>
<dbReference type="GO" id="GO:0016020">
    <property type="term" value="C:membrane"/>
    <property type="evidence" value="ECO:0007669"/>
    <property type="project" value="InterPro"/>
</dbReference>
<dbReference type="GO" id="GO:0008654">
    <property type="term" value="P:phospholipid biosynthetic process"/>
    <property type="evidence" value="ECO:0007669"/>
    <property type="project" value="InterPro"/>
</dbReference>
<reference evidence="2" key="1">
    <citation type="journal article" date="2015" name="Genome Announc.">
        <title>Draft Genome Sequences of Anaerolinea thermolimosa IMO-1, Bellilinea caldifistulae GOMI-1, Leptolinea tardivitalis YMTK-2, Levilinea saccharolytica KIBI-1, Longilinea arvoryzae KOME-1, Previously Described as Members of the Class Anaerolineae (Chloroflexi).</title>
        <authorList>
            <person name="Matsuura N."/>
            <person name="Tourlousse M.D."/>
            <person name="Ohashi A."/>
            <person name="Hugenholtz P."/>
            <person name="Sekiguchi Y."/>
        </authorList>
    </citation>
    <scope>NUCLEOTIDE SEQUENCE</scope>
    <source>
        <strain evidence="2">KIBI-1</strain>
    </source>
</reference>
<dbReference type="RefSeq" id="WP_062419967.1">
    <property type="nucleotide sequence ID" value="NZ_BBXZ01000188.1"/>
</dbReference>
<dbReference type="Pfam" id="PF01066">
    <property type="entry name" value="CDP-OH_P_transf"/>
    <property type="match status" value="1"/>
</dbReference>
<feature type="transmembrane region" description="Helical" evidence="1">
    <location>
        <begin position="68"/>
        <end position="83"/>
    </location>
</feature>
<evidence type="ECO:0000256" key="1">
    <source>
        <dbReference type="SAM" id="Phobius"/>
    </source>
</evidence>
<keyword evidence="1" id="KW-1133">Transmembrane helix</keyword>
<dbReference type="EMBL" id="DF967975">
    <property type="protein sequence ID" value="GAP19719.1"/>
    <property type="molecule type" value="Genomic_DNA"/>
</dbReference>
<evidence type="ECO:0000313" key="2">
    <source>
        <dbReference type="EMBL" id="GAP19719.1"/>
    </source>
</evidence>
<protein>
    <submittedName>
        <fullName evidence="2">sn-1,2-diacylglycerol ethanolamine-and cholinephosphotranferases</fullName>
    </submittedName>
</protein>
<sequence>MSQKKVKVRAAKHKRVVDTLTGPFERRFLPWMASRLPQWVLPDHLTALGMFAAVLIAVSYALSNYHPAFLWAAFFGCILNWFGDSLDGNLARFRHIERPRYGFFVDHSTDALAETLVFIGMGMSPFMRFDIAAVALAGYLLLSLYAALATVSMGEFKISYAYLGPTEMRMVAMLGTAWVYFNGMPIIQLPFVGLTVLDIIGILVSLLFLGAFLISSAKMAGRLAHIDRTAHHEHKPHE</sequence>
<proteinExistence type="predicted"/>
<feature type="transmembrane region" description="Helical" evidence="1">
    <location>
        <begin position="187"/>
        <end position="214"/>
    </location>
</feature>
<dbReference type="AlphaFoldDB" id="A0A0M8JQR5"/>
<gene>
    <name evidence="2" type="ORF">LSAC_03631</name>
</gene>
<dbReference type="InterPro" id="IPR043130">
    <property type="entry name" value="CDP-OH_PTrfase_TM_dom"/>
</dbReference>
<feature type="transmembrane region" description="Helical" evidence="1">
    <location>
        <begin position="129"/>
        <end position="148"/>
    </location>
</feature>
<accession>A0A0M8JQR5</accession>
<dbReference type="OrthoDB" id="116551at2"/>
<keyword evidence="1" id="KW-0812">Transmembrane</keyword>
<dbReference type="Gene3D" id="1.20.120.1760">
    <property type="match status" value="1"/>
</dbReference>
<dbReference type="GO" id="GO:0016780">
    <property type="term" value="F:phosphotransferase activity, for other substituted phosphate groups"/>
    <property type="evidence" value="ECO:0007669"/>
    <property type="project" value="InterPro"/>
</dbReference>